<feature type="transmembrane region" description="Helical" evidence="7">
    <location>
        <begin position="12"/>
        <end position="35"/>
    </location>
</feature>
<comment type="subcellular location">
    <subcellularLocation>
        <location evidence="1">Cell membrane</location>
        <topology evidence="1">Multi-pass membrane protein</topology>
    </subcellularLocation>
</comment>
<dbReference type="PANTHER" id="PTHR42718:SF46">
    <property type="entry name" value="BLR6921 PROTEIN"/>
    <property type="match status" value="1"/>
</dbReference>
<dbReference type="InterPro" id="IPR011701">
    <property type="entry name" value="MFS"/>
</dbReference>
<evidence type="ECO:0000256" key="7">
    <source>
        <dbReference type="SAM" id="Phobius"/>
    </source>
</evidence>
<dbReference type="AlphaFoldDB" id="A0A1E5XL86"/>
<feature type="transmembrane region" description="Helical" evidence="7">
    <location>
        <begin position="105"/>
        <end position="127"/>
    </location>
</feature>
<dbReference type="EMBL" id="LAJE02000285">
    <property type="protein sequence ID" value="OEO29349.1"/>
    <property type="molecule type" value="Genomic_DNA"/>
</dbReference>
<dbReference type="PROSITE" id="PS50850">
    <property type="entry name" value="MFS"/>
    <property type="match status" value="1"/>
</dbReference>
<feature type="transmembrane region" description="Helical" evidence="7">
    <location>
        <begin position="429"/>
        <end position="450"/>
    </location>
</feature>
<proteinExistence type="predicted"/>
<feature type="transmembrane region" description="Helical" evidence="7">
    <location>
        <begin position="164"/>
        <end position="186"/>
    </location>
</feature>
<name>A0A1E5XL86_9HYPH</name>
<evidence type="ECO:0000256" key="2">
    <source>
        <dbReference type="ARBA" id="ARBA00022448"/>
    </source>
</evidence>
<reference evidence="9 10" key="1">
    <citation type="journal article" date="2015" name="Genome Announc.">
        <title>Genome Assemblies of Three Soil-Associated Devosia species: D. insulae, D. limi, and D. soli.</title>
        <authorList>
            <person name="Hassan Y.I."/>
            <person name="Lepp D."/>
            <person name="Zhou T."/>
        </authorList>
    </citation>
    <scope>NUCLEOTIDE SEQUENCE [LARGE SCALE GENOMIC DNA]</scope>
    <source>
        <strain evidence="9 10">DS-56</strain>
    </source>
</reference>
<feature type="transmembrane region" description="Helical" evidence="7">
    <location>
        <begin position="266"/>
        <end position="285"/>
    </location>
</feature>
<feature type="transmembrane region" description="Helical" evidence="7">
    <location>
        <begin position="396"/>
        <end position="417"/>
    </location>
</feature>
<feature type="transmembrane region" description="Helical" evidence="7">
    <location>
        <begin position="228"/>
        <end position="245"/>
    </location>
</feature>
<evidence type="ECO:0000313" key="10">
    <source>
        <dbReference type="Proteomes" id="UP000095463"/>
    </source>
</evidence>
<evidence type="ECO:0000256" key="3">
    <source>
        <dbReference type="ARBA" id="ARBA00022475"/>
    </source>
</evidence>
<keyword evidence="10" id="KW-1185">Reference proteome</keyword>
<evidence type="ECO:0000256" key="5">
    <source>
        <dbReference type="ARBA" id="ARBA00022989"/>
    </source>
</evidence>
<accession>A0A1E5XL86</accession>
<dbReference type="RefSeq" id="WP_069911260.1">
    <property type="nucleotide sequence ID" value="NZ_LAJE02000285.1"/>
</dbReference>
<dbReference type="GO" id="GO:0022857">
    <property type="term" value="F:transmembrane transporter activity"/>
    <property type="evidence" value="ECO:0007669"/>
    <property type="project" value="InterPro"/>
</dbReference>
<protein>
    <submittedName>
        <fullName evidence="9">Transporter</fullName>
    </submittedName>
</protein>
<dbReference type="InterPro" id="IPR020846">
    <property type="entry name" value="MFS_dom"/>
</dbReference>
<evidence type="ECO:0000256" key="4">
    <source>
        <dbReference type="ARBA" id="ARBA00022692"/>
    </source>
</evidence>
<evidence type="ECO:0000256" key="1">
    <source>
        <dbReference type="ARBA" id="ARBA00004651"/>
    </source>
</evidence>
<dbReference type="OrthoDB" id="9812221at2"/>
<feature type="transmembrane region" description="Helical" evidence="7">
    <location>
        <begin position="139"/>
        <end position="158"/>
    </location>
</feature>
<dbReference type="CDD" id="cd17321">
    <property type="entry name" value="MFS_MMR_MDR_like"/>
    <property type="match status" value="1"/>
</dbReference>
<keyword evidence="3" id="KW-1003">Cell membrane</keyword>
<keyword evidence="4 7" id="KW-0812">Transmembrane</keyword>
<dbReference type="PANTHER" id="PTHR42718">
    <property type="entry name" value="MAJOR FACILITATOR SUPERFAMILY MULTIDRUG TRANSPORTER MFSC"/>
    <property type="match status" value="1"/>
</dbReference>
<dbReference type="Pfam" id="PF07690">
    <property type="entry name" value="MFS_1"/>
    <property type="match status" value="1"/>
</dbReference>
<keyword evidence="2" id="KW-0813">Transport</keyword>
<evidence type="ECO:0000313" key="9">
    <source>
        <dbReference type="EMBL" id="OEO29349.1"/>
    </source>
</evidence>
<feature type="transmembrane region" description="Helical" evidence="7">
    <location>
        <begin position="47"/>
        <end position="65"/>
    </location>
</feature>
<dbReference type="PRINTS" id="PR01036">
    <property type="entry name" value="TCRTETB"/>
</dbReference>
<feature type="transmembrane region" description="Helical" evidence="7">
    <location>
        <begin position="355"/>
        <end position="375"/>
    </location>
</feature>
<keyword evidence="6 7" id="KW-0472">Membrane</keyword>
<gene>
    <name evidence="9" type="ORF">VW23_025330</name>
</gene>
<dbReference type="GO" id="GO:0005886">
    <property type="term" value="C:plasma membrane"/>
    <property type="evidence" value="ECO:0007669"/>
    <property type="project" value="UniProtKB-SubCell"/>
</dbReference>
<feature type="transmembrane region" description="Helical" evidence="7">
    <location>
        <begin position="198"/>
        <end position="216"/>
    </location>
</feature>
<dbReference type="Proteomes" id="UP000095463">
    <property type="component" value="Unassembled WGS sequence"/>
</dbReference>
<dbReference type="SUPFAM" id="SSF103473">
    <property type="entry name" value="MFS general substrate transporter"/>
    <property type="match status" value="1"/>
</dbReference>
<feature type="domain" description="Major facilitator superfamily (MFS) profile" evidence="8">
    <location>
        <begin position="10"/>
        <end position="453"/>
    </location>
</feature>
<feature type="transmembrane region" description="Helical" evidence="7">
    <location>
        <begin position="330"/>
        <end position="349"/>
    </location>
</feature>
<organism evidence="9 10">
    <name type="scientific">Devosia insulae DS-56</name>
    <dbReference type="NCBI Taxonomy" id="1116389"/>
    <lineage>
        <taxon>Bacteria</taxon>
        <taxon>Pseudomonadati</taxon>
        <taxon>Pseudomonadota</taxon>
        <taxon>Alphaproteobacteria</taxon>
        <taxon>Hyphomicrobiales</taxon>
        <taxon>Devosiaceae</taxon>
        <taxon>Devosia</taxon>
    </lineage>
</organism>
<sequence length="460" mass="47449">MQPDPRRWWGLALLSAAQFIVILDTSIVGVALPAIQTQLGFSPENLSWIFNAYVVAFGGLLLLGGKLSDVFGARRMFALGFVILTAASILAGVASSQAVLIAGRAIQGVGAALIAPSALVLLMQLFAHDGRELGKAFGVWGAAAAAGGTAGVFLGGVITEWLSWPWTFLVNVPLGALVLLLTPALLPRVHGGIGRIDWLGAITITGSLSLAVYAIITTEPGNWSSPTTLTLLGVAALLFFGFIVLQAMGRQPLLPLSIFATPNLAAANLLMALLGAAWIPLWFYLNLYLQQVLGLSALYSGLALVPMTITIMVLMVWLSGRLVGRFGIKANLVAGLLAMAVALFLFTRVPADGNFWVDVLPASLLAALGMALAYIPATMAGMSGARPEQTGLASGLISTTYQVGSAIGLAAMVAVAAGSDSDLLAGFQAAFFGAMIVAAIAALAALLLIASPARQAVAAE</sequence>
<evidence type="ECO:0000256" key="6">
    <source>
        <dbReference type="ARBA" id="ARBA00023136"/>
    </source>
</evidence>
<dbReference type="Gene3D" id="1.20.1250.20">
    <property type="entry name" value="MFS general substrate transporter like domains"/>
    <property type="match status" value="2"/>
</dbReference>
<feature type="transmembrane region" description="Helical" evidence="7">
    <location>
        <begin position="297"/>
        <end position="318"/>
    </location>
</feature>
<keyword evidence="5 7" id="KW-1133">Transmembrane helix</keyword>
<feature type="transmembrane region" description="Helical" evidence="7">
    <location>
        <begin position="77"/>
        <end position="99"/>
    </location>
</feature>
<evidence type="ECO:0000259" key="8">
    <source>
        <dbReference type="PROSITE" id="PS50850"/>
    </source>
</evidence>
<comment type="caution">
    <text evidence="9">The sequence shown here is derived from an EMBL/GenBank/DDBJ whole genome shotgun (WGS) entry which is preliminary data.</text>
</comment>
<dbReference type="InterPro" id="IPR036259">
    <property type="entry name" value="MFS_trans_sf"/>
</dbReference>